<comment type="caution">
    <text evidence="2">The sequence shown here is derived from an EMBL/GenBank/DDBJ whole genome shotgun (WGS) entry which is preliminary data.</text>
</comment>
<accession>A0A0R1LU03</accession>
<name>A0A0R1LU03_9LACO</name>
<dbReference type="STRING" id="1423776.FD04_GL001903"/>
<dbReference type="RefSeq" id="WP_056948864.1">
    <property type="nucleotide sequence ID" value="NZ_AZEE01000030.1"/>
</dbReference>
<evidence type="ECO:0000256" key="1">
    <source>
        <dbReference type="SAM" id="SignalP"/>
    </source>
</evidence>
<feature type="signal peptide" evidence="1">
    <location>
        <begin position="1"/>
        <end position="25"/>
    </location>
</feature>
<reference evidence="2 3" key="1">
    <citation type="journal article" date="2015" name="Genome Announc.">
        <title>Expanding the biotechnology potential of lactobacilli through comparative genomics of 213 strains and associated genera.</title>
        <authorList>
            <person name="Sun Z."/>
            <person name="Harris H.M."/>
            <person name="McCann A."/>
            <person name="Guo C."/>
            <person name="Argimon S."/>
            <person name="Zhang W."/>
            <person name="Yang X."/>
            <person name="Jeffery I.B."/>
            <person name="Cooney J.C."/>
            <person name="Kagawa T.F."/>
            <person name="Liu W."/>
            <person name="Song Y."/>
            <person name="Salvetti E."/>
            <person name="Wrobel A."/>
            <person name="Rasinkangas P."/>
            <person name="Parkhill J."/>
            <person name="Rea M.C."/>
            <person name="O'Sullivan O."/>
            <person name="Ritari J."/>
            <person name="Douillard F.P."/>
            <person name="Paul Ross R."/>
            <person name="Yang R."/>
            <person name="Briner A.E."/>
            <person name="Felis G.E."/>
            <person name="de Vos W.M."/>
            <person name="Barrangou R."/>
            <person name="Klaenhammer T.R."/>
            <person name="Caufield P.W."/>
            <person name="Cui Y."/>
            <person name="Zhang H."/>
            <person name="O'Toole P.W."/>
        </authorList>
    </citation>
    <scope>NUCLEOTIDE SEQUENCE [LARGE SCALE GENOMIC DNA]</scope>
    <source>
        <strain evidence="2 3">DSM 19909</strain>
    </source>
</reference>
<dbReference type="PATRIC" id="fig|1423776.4.peg.1928"/>
<evidence type="ECO:0000313" key="3">
    <source>
        <dbReference type="Proteomes" id="UP000051160"/>
    </source>
</evidence>
<keyword evidence="1" id="KW-0732">Signal</keyword>
<dbReference type="OrthoDB" id="2293310at2"/>
<dbReference type="Proteomes" id="UP000051160">
    <property type="component" value="Unassembled WGS sequence"/>
</dbReference>
<protein>
    <submittedName>
        <fullName evidence="2">Uncharacterized protein</fullName>
    </submittedName>
</protein>
<dbReference type="AlphaFoldDB" id="A0A0R1LU03"/>
<sequence length="199" mass="23316">MIKLKTAFLLIAATLGLGMATTSHAQAKVLKYRTTSSNAFSYTKYHQAFMYGGREGKSTLLFKTKFAANADFDNFYTKYTKTQQNQILDAYGPVFNDGLAHKVFYARKVKGYPKLMQLKIGKKTWYTFLLDAKFYRYNTWRSGHKIKSLLPPTDKKHIMLKAKTHVYSSQPWVENWAFKQNPGYTWYRYNGHSWYKFDK</sequence>
<dbReference type="EMBL" id="AZEE01000030">
    <property type="protein sequence ID" value="KRK97043.1"/>
    <property type="molecule type" value="Genomic_DNA"/>
</dbReference>
<organism evidence="2 3">
    <name type="scientific">Secundilactobacillus odoratitofui DSM 19909 = JCM 15043</name>
    <dbReference type="NCBI Taxonomy" id="1423776"/>
    <lineage>
        <taxon>Bacteria</taxon>
        <taxon>Bacillati</taxon>
        <taxon>Bacillota</taxon>
        <taxon>Bacilli</taxon>
        <taxon>Lactobacillales</taxon>
        <taxon>Lactobacillaceae</taxon>
        <taxon>Secundilactobacillus</taxon>
    </lineage>
</organism>
<feature type="chain" id="PRO_5039493252" evidence="1">
    <location>
        <begin position="26"/>
        <end position="199"/>
    </location>
</feature>
<gene>
    <name evidence="2" type="ORF">FD04_GL001903</name>
</gene>
<keyword evidence="3" id="KW-1185">Reference proteome</keyword>
<evidence type="ECO:0000313" key="2">
    <source>
        <dbReference type="EMBL" id="KRK97043.1"/>
    </source>
</evidence>
<proteinExistence type="predicted"/>